<protein>
    <submittedName>
        <fullName evidence="1">Tetratricopeptide (TPR) repeat protein</fullName>
    </submittedName>
</protein>
<dbReference type="GO" id="GO:0016020">
    <property type="term" value="C:membrane"/>
    <property type="evidence" value="ECO:0007669"/>
    <property type="project" value="InterPro"/>
</dbReference>
<dbReference type="Gene3D" id="1.25.40.10">
    <property type="entry name" value="Tetratricopeptide repeat domain"/>
    <property type="match status" value="2"/>
</dbReference>
<evidence type="ECO:0000313" key="2">
    <source>
        <dbReference type="Proteomes" id="UP000546162"/>
    </source>
</evidence>
<gene>
    <name evidence="1" type="ORF">BJY16_005263</name>
</gene>
<dbReference type="AlphaFoldDB" id="A0A7W7H0Q2"/>
<dbReference type="Proteomes" id="UP000546162">
    <property type="component" value="Unassembled WGS sequence"/>
</dbReference>
<accession>A0A7W7H0Q2</accession>
<sequence length="1195" mass="129485">MAGTTESEVAQAVDEAVAALTALTSAEPTRAYAEALALPRTDGPAALLAAVETLRGELQTVDRVLADLHARASRAEEEQATAEPLGSTWWQRRRRELNRLSGAEHERLWLRTWVKAFAAERFDLCAKVLAIKPPDGGRYEFADRLGTVATAAASGDLWPAARALHALFEPPTRDSLEATTVVRLAVLLTRIHLYQTRDVEAAEAAAQLLPTDAADPQLPKAVLAAAASLPGELALARGEFPDAGKTFQDLVAAMPALPDGYIGLGLVAEAENAWYQADDNYDLAVTVGGRAVAEPVLRRPIPANLLWRCARQLREEDPAWAFHLLERALQDGIKGEGSHPERSALRDRARLLKDLGRDAEAAATQHRAGEMFAAAGENQRAIACFEAAHKLDSSVAKYWWDHAEALRVSGIHPYGGADGDVMKEAWLTVNEGFQWSGTADVAPWSLVTAALIAEQLPDPPTSPLILAERSLLLDDRYARGYAYVATLLRDAGYPADALAAAGQAYHADAADGFVVDAFARALLDHGRDAQALTVIEKHELLRPGTPDLLYAHVVAELLRGRPAAAAVVARQGSGVKPNMYDTLLGTAYLICGDEERARRRFDQVWDRRASMNSQYFPAYAAWLGGRTEQAVEAYEGMGRTITDNTFPRDMALALLTRGGPADLARARDLLAGAVAAERIVLDLRYLTAVEFPLLLRLVGDAPHAARVARIVADTETAAHGRITALLDARREPDDDAAQLATARVRIRDGELGDAIRIYAGLAERGVAPEAPLRIARAAGEVIKNGDQVLRKEGLPAARHVWEDLQATAAPFLADQPESGALQARLALATQEQAGPDAAAPLLAALLTRPDGPRVLTGALTLFARDIPTFWAHRDALLSRREDDDLPAPARQSLGEIAGSLDLSRVARLRRRDVGSAAVFPLLTQVEVRLGEDFRGRADDLAPRLDEVRHRIAAETGVLVPAVRTTVGLPRDPGSVEFCVVEQVVGRARPEPRERSGAPFADWVAGRLETSLRPSLARVFGVDDLLLWLDGWESAIGERYAGLRADARLRLRLVRLLRLLLREGVPITDRQLIVTAFQQIEADGPADPLIALRSVRRRLGRAALETGPATAVTVSLDPALRERIAAGLNPRDPSVWQLRRADAEALVADLASWHDARRAEADGPVRVLVDDGVLRPHVWRLMAGTRREVTVLAGDE</sequence>
<dbReference type="EMBL" id="JACHNB010000001">
    <property type="protein sequence ID" value="MBB4741804.1"/>
    <property type="molecule type" value="Genomic_DNA"/>
</dbReference>
<dbReference type="InterPro" id="IPR001712">
    <property type="entry name" value="T3SS_FHIPEP"/>
</dbReference>
<keyword evidence="2" id="KW-1185">Reference proteome</keyword>
<dbReference type="InterPro" id="IPR011990">
    <property type="entry name" value="TPR-like_helical_dom_sf"/>
</dbReference>
<reference evidence="1 2" key="1">
    <citation type="submission" date="2020-08" db="EMBL/GenBank/DDBJ databases">
        <title>Sequencing the genomes of 1000 actinobacteria strains.</title>
        <authorList>
            <person name="Klenk H.-P."/>
        </authorList>
    </citation>
    <scope>NUCLEOTIDE SEQUENCE [LARGE SCALE GENOMIC DNA]</scope>
    <source>
        <strain evidence="1 2">DSM 45809</strain>
    </source>
</reference>
<proteinExistence type="predicted"/>
<evidence type="ECO:0000313" key="1">
    <source>
        <dbReference type="EMBL" id="MBB4741804.1"/>
    </source>
</evidence>
<organism evidence="1 2">
    <name type="scientific">Actinoplanes octamycinicus</name>
    <dbReference type="NCBI Taxonomy" id="135948"/>
    <lineage>
        <taxon>Bacteria</taxon>
        <taxon>Bacillati</taxon>
        <taxon>Actinomycetota</taxon>
        <taxon>Actinomycetes</taxon>
        <taxon>Micromonosporales</taxon>
        <taxon>Micromonosporaceae</taxon>
        <taxon>Actinoplanes</taxon>
    </lineage>
</organism>
<comment type="caution">
    <text evidence="1">The sequence shown here is derived from an EMBL/GenBank/DDBJ whole genome shotgun (WGS) entry which is preliminary data.</text>
</comment>
<dbReference type="RefSeq" id="WP_185042246.1">
    <property type="nucleotide sequence ID" value="NZ_BAABFG010000005.1"/>
</dbReference>
<dbReference type="GO" id="GO:0009306">
    <property type="term" value="P:protein secretion"/>
    <property type="evidence" value="ECO:0007669"/>
    <property type="project" value="InterPro"/>
</dbReference>
<dbReference type="SUPFAM" id="SSF48452">
    <property type="entry name" value="TPR-like"/>
    <property type="match status" value="1"/>
</dbReference>
<name>A0A7W7H0Q2_9ACTN</name>
<dbReference type="Pfam" id="PF00771">
    <property type="entry name" value="FHIPEP"/>
    <property type="match status" value="1"/>
</dbReference>